<sequence length="686" mass="78834">MKFSVAAIKQTDYKQLLIDHGEKFAFALICLLAVLALLVGTRWVRFGKAPRTFISQVEQGKEDLQASKWPEEEQNKYDVDKDIREVSDSILMPMSLTEYDYSTDIFWPIIPPDKPIEEPQWYKVNKLLASSGRAILALGPEQEEVEEEDDLRLIGKDKDQEPAREERLDDLPGVRARLDLADKQLIDEGAYDPRLDPTFDEFAGNEFLEDQFGGGPGVQQMASYSKDMYRRFALVRGIFPLRLQLEELVRAINLTSNKEAFQNLIFTDFQLQRQRAVPGDNPWDTEWQDVDTQVALDILKRTQGFDPDNIDNQISEAVFTMPLPARIVGIWGDRASHPEVDDYTLTEEGQKLQEWVNEQLLELQKQREQQEKELEKVRPRGFASEQFNPGQVRRSLIYDPSKVNEIVNSIRGDVPDLPNIDRAQLERLLTAAGQLLLFRYIDFEVEPANLYRYRVRLEILNPNYGRSADSVLTPDVAAGIKRWTEWSEPCDPVFIEPDDRFFLAEIDPGNTRVPTAAVYDIYQWHQDFGTPMKTEVKVYPGQLVGAVKSTDIIDPSAGGSRKKAAVFNTQSILLDIFENDDDFARYHEQELQLNPRDFTLPDLTLLVDQYGLFQEKDLYRDRGTARRSEQDYTSWVNAYQPVEKKTDVIDFLEGGFSPEDEMPLPRGRRGRSNIRRPTESGSGFEP</sequence>
<protein>
    <submittedName>
        <fullName evidence="4">Uncharacterized protein</fullName>
    </submittedName>
</protein>
<feature type="region of interest" description="Disordered" evidence="2">
    <location>
        <begin position="654"/>
        <end position="686"/>
    </location>
</feature>
<evidence type="ECO:0000313" key="5">
    <source>
        <dbReference type="Proteomes" id="UP000319976"/>
    </source>
</evidence>
<feature type="transmembrane region" description="Helical" evidence="3">
    <location>
        <begin position="24"/>
        <end position="44"/>
    </location>
</feature>
<dbReference type="EMBL" id="CP036316">
    <property type="protein sequence ID" value="QDT64125.1"/>
    <property type="molecule type" value="Genomic_DNA"/>
</dbReference>
<evidence type="ECO:0000256" key="2">
    <source>
        <dbReference type="SAM" id="MobiDB-lite"/>
    </source>
</evidence>
<gene>
    <name evidence="4" type="ORF">V22_13560</name>
</gene>
<keyword evidence="1" id="KW-0175">Coiled coil</keyword>
<feature type="coiled-coil region" evidence="1">
    <location>
        <begin position="353"/>
        <end position="380"/>
    </location>
</feature>
<keyword evidence="3" id="KW-0472">Membrane</keyword>
<accession>A0A517T6X0</accession>
<evidence type="ECO:0000256" key="1">
    <source>
        <dbReference type="SAM" id="Coils"/>
    </source>
</evidence>
<name>A0A517T6X0_9PLAN</name>
<dbReference type="Proteomes" id="UP000319976">
    <property type="component" value="Chromosome"/>
</dbReference>
<keyword evidence="3" id="KW-1133">Transmembrane helix</keyword>
<evidence type="ECO:0000313" key="4">
    <source>
        <dbReference type="EMBL" id="QDT64125.1"/>
    </source>
</evidence>
<dbReference type="KEGG" id="chya:V22_13560"/>
<keyword evidence="5" id="KW-1185">Reference proteome</keyword>
<evidence type="ECO:0000256" key="3">
    <source>
        <dbReference type="SAM" id="Phobius"/>
    </source>
</evidence>
<dbReference type="OrthoDB" id="258914at2"/>
<keyword evidence="3" id="KW-0812">Transmembrane</keyword>
<dbReference type="RefSeq" id="WP_145261030.1">
    <property type="nucleotide sequence ID" value="NZ_CP036316.1"/>
</dbReference>
<dbReference type="AlphaFoldDB" id="A0A517T6X0"/>
<proteinExistence type="predicted"/>
<reference evidence="4 5" key="1">
    <citation type="submission" date="2019-02" db="EMBL/GenBank/DDBJ databases">
        <title>Deep-cultivation of Planctomycetes and their phenomic and genomic characterization uncovers novel biology.</title>
        <authorList>
            <person name="Wiegand S."/>
            <person name="Jogler M."/>
            <person name="Boedeker C."/>
            <person name="Pinto D."/>
            <person name="Vollmers J."/>
            <person name="Rivas-Marin E."/>
            <person name="Kohn T."/>
            <person name="Peeters S.H."/>
            <person name="Heuer A."/>
            <person name="Rast P."/>
            <person name="Oberbeckmann S."/>
            <person name="Bunk B."/>
            <person name="Jeske O."/>
            <person name="Meyerdierks A."/>
            <person name="Storesund J.E."/>
            <person name="Kallscheuer N."/>
            <person name="Luecker S."/>
            <person name="Lage O.M."/>
            <person name="Pohl T."/>
            <person name="Merkel B.J."/>
            <person name="Hornburger P."/>
            <person name="Mueller R.-W."/>
            <person name="Bruemmer F."/>
            <person name="Labrenz M."/>
            <person name="Spormann A.M."/>
            <person name="Op den Camp H."/>
            <person name="Overmann J."/>
            <person name="Amann R."/>
            <person name="Jetten M.S.M."/>
            <person name="Mascher T."/>
            <person name="Medema M.H."/>
            <person name="Devos D.P."/>
            <person name="Kaster A.-K."/>
            <person name="Ovreas L."/>
            <person name="Rohde M."/>
            <person name="Galperin M.Y."/>
            <person name="Jogler C."/>
        </authorList>
    </citation>
    <scope>NUCLEOTIDE SEQUENCE [LARGE SCALE GENOMIC DNA]</scope>
    <source>
        <strain evidence="4 5">V22</strain>
    </source>
</reference>
<organism evidence="4 5">
    <name type="scientific">Calycomorphotria hydatis</name>
    <dbReference type="NCBI Taxonomy" id="2528027"/>
    <lineage>
        <taxon>Bacteria</taxon>
        <taxon>Pseudomonadati</taxon>
        <taxon>Planctomycetota</taxon>
        <taxon>Planctomycetia</taxon>
        <taxon>Planctomycetales</taxon>
        <taxon>Planctomycetaceae</taxon>
        <taxon>Calycomorphotria</taxon>
    </lineage>
</organism>